<evidence type="ECO:0000313" key="2">
    <source>
        <dbReference type="EMBL" id="RWR74256.1"/>
    </source>
</evidence>
<dbReference type="OrthoDB" id="10570939at2759"/>
<proteinExistence type="predicted"/>
<reference evidence="2 3" key="1">
    <citation type="journal article" date="2019" name="Nat. Plants">
        <title>Stout camphor tree genome fills gaps in understanding of flowering plant genome evolution.</title>
        <authorList>
            <person name="Chaw S.M."/>
            <person name="Liu Y.C."/>
            <person name="Wu Y.W."/>
            <person name="Wang H.Y."/>
            <person name="Lin C.I."/>
            <person name="Wu C.S."/>
            <person name="Ke H.M."/>
            <person name="Chang L.Y."/>
            <person name="Hsu C.Y."/>
            <person name="Yang H.T."/>
            <person name="Sudianto E."/>
            <person name="Hsu M.H."/>
            <person name="Wu K.P."/>
            <person name="Wang L.N."/>
            <person name="Leebens-Mack J.H."/>
            <person name="Tsai I.J."/>
        </authorList>
    </citation>
    <scope>NUCLEOTIDE SEQUENCE [LARGE SCALE GENOMIC DNA]</scope>
    <source>
        <strain evidence="3">cv. Chaw 1501</strain>
        <tissue evidence="2">Young leaves</tissue>
    </source>
</reference>
<feature type="region of interest" description="Disordered" evidence="1">
    <location>
        <begin position="108"/>
        <end position="147"/>
    </location>
</feature>
<feature type="region of interest" description="Disordered" evidence="1">
    <location>
        <begin position="170"/>
        <end position="208"/>
    </location>
</feature>
<protein>
    <submittedName>
        <fullName evidence="2">Uncharacterized protein</fullName>
    </submittedName>
</protein>
<feature type="compositionally biased region" description="Polar residues" evidence="1">
    <location>
        <begin position="108"/>
        <end position="130"/>
    </location>
</feature>
<keyword evidence="3" id="KW-1185">Reference proteome</keyword>
<sequence length="208" mass="22957">MYPSALLSRPPSITDVVADDADGEFVEATLLRMLEVEENINGFQSFSNIYQVLSRNEHGPPVISGSHLQNLRPPNYVWDPDDFLEEKDLDDEYFDPETEALLRELAPSTQVQATVPASRGSHQARIQQPCSGPPGGSNSSNSNNMNKNPLVMKIVVSVSMSPAAACVEELPTEGASKEQGLPLQRRPKRRRSSLQLEGRSSKVSRRLE</sequence>
<comment type="caution">
    <text evidence="2">The sequence shown here is derived from an EMBL/GenBank/DDBJ whole genome shotgun (WGS) entry which is preliminary data.</text>
</comment>
<gene>
    <name evidence="2" type="ORF">CKAN_00258000</name>
</gene>
<feature type="compositionally biased region" description="Low complexity" evidence="1">
    <location>
        <begin position="136"/>
        <end position="147"/>
    </location>
</feature>
<dbReference type="EMBL" id="QPKB01000001">
    <property type="protein sequence ID" value="RWR74256.1"/>
    <property type="molecule type" value="Genomic_DNA"/>
</dbReference>
<organism evidence="2 3">
    <name type="scientific">Cinnamomum micranthum f. kanehirae</name>
    <dbReference type="NCBI Taxonomy" id="337451"/>
    <lineage>
        <taxon>Eukaryota</taxon>
        <taxon>Viridiplantae</taxon>
        <taxon>Streptophyta</taxon>
        <taxon>Embryophyta</taxon>
        <taxon>Tracheophyta</taxon>
        <taxon>Spermatophyta</taxon>
        <taxon>Magnoliopsida</taxon>
        <taxon>Magnoliidae</taxon>
        <taxon>Laurales</taxon>
        <taxon>Lauraceae</taxon>
        <taxon>Cinnamomum</taxon>
    </lineage>
</organism>
<accession>A0A443N6Y5</accession>
<evidence type="ECO:0000256" key="1">
    <source>
        <dbReference type="SAM" id="MobiDB-lite"/>
    </source>
</evidence>
<dbReference type="Proteomes" id="UP000283530">
    <property type="component" value="Unassembled WGS sequence"/>
</dbReference>
<evidence type="ECO:0000313" key="3">
    <source>
        <dbReference type="Proteomes" id="UP000283530"/>
    </source>
</evidence>
<dbReference type="AlphaFoldDB" id="A0A443N6Y5"/>
<name>A0A443N6Y5_9MAGN</name>